<feature type="domain" description="ABC transporter" evidence="10">
    <location>
        <begin position="1"/>
        <end position="238"/>
    </location>
</feature>
<gene>
    <name evidence="11" type="ORF">BJY28_000767</name>
</gene>
<keyword evidence="4 9" id="KW-0812">Transmembrane</keyword>
<evidence type="ECO:0000256" key="3">
    <source>
        <dbReference type="ARBA" id="ARBA00022448"/>
    </source>
</evidence>
<feature type="transmembrane region" description="Helical" evidence="9">
    <location>
        <begin position="670"/>
        <end position="691"/>
    </location>
</feature>
<dbReference type="InterPro" id="IPR017871">
    <property type="entry name" value="ABC_transporter-like_CS"/>
</dbReference>
<dbReference type="CDD" id="cd16914">
    <property type="entry name" value="EcfT"/>
    <property type="match status" value="1"/>
</dbReference>
<dbReference type="Pfam" id="PF02361">
    <property type="entry name" value="CbiQ"/>
    <property type="match status" value="1"/>
</dbReference>
<feature type="domain" description="ABC transporter" evidence="10">
    <location>
        <begin position="277"/>
        <end position="514"/>
    </location>
</feature>
<evidence type="ECO:0000256" key="8">
    <source>
        <dbReference type="ARBA" id="ARBA00023136"/>
    </source>
</evidence>
<evidence type="ECO:0000256" key="4">
    <source>
        <dbReference type="ARBA" id="ARBA00022692"/>
    </source>
</evidence>
<evidence type="ECO:0000313" key="12">
    <source>
        <dbReference type="Proteomes" id="UP000592181"/>
    </source>
</evidence>
<feature type="transmembrane region" description="Helical" evidence="9">
    <location>
        <begin position="560"/>
        <end position="577"/>
    </location>
</feature>
<dbReference type="Pfam" id="PF00005">
    <property type="entry name" value="ABC_tran"/>
    <property type="match status" value="2"/>
</dbReference>
<feature type="transmembrane region" description="Helical" evidence="9">
    <location>
        <begin position="589"/>
        <end position="607"/>
    </location>
</feature>
<dbReference type="InterPro" id="IPR050095">
    <property type="entry name" value="ECF_ABC_transporter_ATP-bd"/>
</dbReference>
<dbReference type="GO" id="GO:0043190">
    <property type="term" value="C:ATP-binding cassette (ABC) transporter complex"/>
    <property type="evidence" value="ECO:0007669"/>
    <property type="project" value="TreeGrafter"/>
</dbReference>
<evidence type="ECO:0000256" key="9">
    <source>
        <dbReference type="SAM" id="Phobius"/>
    </source>
</evidence>
<feature type="transmembrane region" description="Helical" evidence="9">
    <location>
        <begin position="529"/>
        <end position="548"/>
    </location>
</feature>
<dbReference type="InterPro" id="IPR015856">
    <property type="entry name" value="ABC_transpr_CbiO/EcfA_su"/>
</dbReference>
<feature type="transmembrane region" description="Helical" evidence="9">
    <location>
        <begin position="711"/>
        <end position="734"/>
    </location>
</feature>
<evidence type="ECO:0000313" key="11">
    <source>
        <dbReference type="EMBL" id="NYG36298.1"/>
    </source>
</evidence>
<evidence type="ECO:0000259" key="10">
    <source>
        <dbReference type="PROSITE" id="PS50893"/>
    </source>
</evidence>
<dbReference type="GO" id="GO:0042626">
    <property type="term" value="F:ATPase-coupled transmembrane transporter activity"/>
    <property type="evidence" value="ECO:0007669"/>
    <property type="project" value="TreeGrafter"/>
</dbReference>
<keyword evidence="12" id="KW-1185">Reference proteome</keyword>
<reference evidence="11 12" key="1">
    <citation type="submission" date="2020-07" db="EMBL/GenBank/DDBJ databases">
        <title>Sequencing the genomes of 1000 actinobacteria strains.</title>
        <authorList>
            <person name="Klenk H.-P."/>
        </authorList>
    </citation>
    <scope>NUCLEOTIDE SEQUENCE [LARGE SCALE GENOMIC DNA]</scope>
    <source>
        <strain evidence="11 12">DSM 24723</strain>
    </source>
</reference>
<evidence type="ECO:0000256" key="1">
    <source>
        <dbReference type="ARBA" id="ARBA00004141"/>
    </source>
</evidence>
<dbReference type="PROSITE" id="PS00211">
    <property type="entry name" value="ABC_TRANSPORTER_1"/>
    <property type="match status" value="1"/>
</dbReference>
<keyword evidence="6 11" id="KW-0067">ATP-binding</keyword>
<dbReference type="PANTHER" id="PTHR43553:SF24">
    <property type="entry name" value="ENERGY-COUPLING FACTOR TRANSPORTER ATP-BINDING PROTEIN ECFA1"/>
    <property type="match status" value="1"/>
</dbReference>
<dbReference type="EMBL" id="JACBZX010000001">
    <property type="protein sequence ID" value="NYG36298.1"/>
    <property type="molecule type" value="Genomic_DNA"/>
</dbReference>
<dbReference type="PANTHER" id="PTHR43553">
    <property type="entry name" value="HEAVY METAL TRANSPORTER"/>
    <property type="match status" value="1"/>
</dbReference>
<dbReference type="InterPro" id="IPR003439">
    <property type="entry name" value="ABC_transporter-like_ATP-bd"/>
</dbReference>
<name>A0A852X1I1_9MICO</name>
<evidence type="ECO:0000256" key="7">
    <source>
        <dbReference type="ARBA" id="ARBA00022989"/>
    </source>
</evidence>
<dbReference type="SUPFAM" id="SSF52540">
    <property type="entry name" value="P-loop containing nucleoside triphosphate hydrolases"/>
    <property type="match status" value="2"/>
</dbReference>
<dbReference type="GO" id="GO:0005524">
    <property type="term" value="F:ATP binding"/>
    <property type="evidence" value="ECO:0007669"/>
    <property type="project" value="UniProtKB-KW"/>
</dbReference>
<keyword evidence="3" id="KW-0813">Transport</keyword>
<comment type="subcellular location">
    <subcellularLocation>
        <location evidence="1">Membrane</location>
        <topology evidence="1">Multi-pass membrane protein</topology>
    </subcellularLocation>
</comment>
<dbReference type="InterPro" id="IPR003593">
    <property type="entry name" value="AAA+_ATPase"/>
</dbReference>
<organism evidence="11 12">
    <name type="scientific">Janibacter alkaliphilus</name>
    <dbReference type="NCBI Taxonomy" id="1069963"/>
    <lineage>
        <taxon>Bacteria</taxon>
        <taxon>Bacillati</taxon>
        <taxon>Actinomycetota</taxon>
        <taxon>Actinomycetes</taxon>
        <taxon>Micrococcales</taxon>
        <taxon>Intrasporangiaceae</taxon>
        <taxon>Janibacter</taxon>
    </lineage>
</organism>
<protein>
    <submittedName>
        <fullName evidence="11">Energy-coupling factor transport system ATP-binding protein</fullName>
        <ecNumber evidence="11">3.6.3.-</ecNumber>
    </submittedName>
</protein>
<keyword evidence="8 9" id="KW-0472">Membrane</keyword>
<proteinExistence type="inferred from homology"/>
<evidence type="ECO:0000256" key="6">
    <source>
        <dbReference type="ARBA" id="ARBA00022840"/>
    </source>
</evidence>
<keyword evidence="7 9" id="KW-1133">Transmembrane helix</keyword>
<dbReference type="EC" id="3.6.3.-" evidence="11"/>
<evidence type="ECO:0000256" key="5">
    <source>
        <dbReference type="ARBA" id="ARBA00022741"/>
    </source>
</evidence>
<dbReference type="AlphaFoldDB" id="A0A852X1I1"/>
<keyword evidence="5" id="KW-0547">Nucleotide-binding</keyword>
<dbReference type="CDD" id="cd03225">
    <property type="entry name" value="ABC_cobalt_CbiO_domain1"/>
    <property type="match status" value="2"/>
</dbReference>
<dbReference type="GO" id="GO:0016887">
    <property type="term" value="F:ATP hydrolysis activity"/>
    <property type="evidence" value="ECO:0007669"/>
    <property type="project" value="InterPro"/>
</dbReference>
<dbReference type="InterPro" id="IPR027417">
    <property type="entry name" value="P-loop_NTPase"/>
</dbReference>
<dbReference type="Proteomes" id="UP000592181">
    <property type="component" value="Unassembled WGS sequence"/>
</dbReference>
<dbReference type="Gene3D" id="3.40.50.300">
    <property type="entry name" value="P-loop containing nucleotide triphosphate hydrolases"/>
    <property type="match status" value="2"/>
</dbReference>
<accession>A0A852X1I1</accession>
<dbReference type="RefSeq" id="WP_343036945.1">
    <property type="nucleotide sequence ID" value="NZ_JACBZX010000001.1"/>
</dbReference>
<sequence>MRVDGLSWRPYGRTRPVLPGIDLDVPPGQRLLLAGASGSGKSTLLRALAGVLQTTGSGDLTGQVTIGDRPPGERAGRVGLVLQEPGAGLVGASVGRDVAFGLENVALPREQMPGRVAAALHAVGLGGLPLDTPTSALSGGQTQRLALAGALALEPDLLLLDEPTAMLDAGSAAEVRAAVDQVARARGLTTVIVEHRLEPWLPQVDRLVVLDEQGRVSHDGPPEEVLARHADELAAAGIWVPGVAAPDPVVLPAETLGGGDRAGTGRSSAVLARCAPLQVRRPVPRADGTRAERLVLRADDELRVAPGSAVALVGPSGGGKSTWLRVLAGFQDSGGSVRIGDLDPADPPRPETLPAAVGWVPQWSSAAIVARSVLDEVLATTRNLGRERPGDRERAARLLDVLGLGHLAEADPRWLSGGEQRRLAVAAAAFHGPDLLLADEPTVGQDRGTWAAVTGLLLAQRAAGRGVVVATHDEALVARADEVRQVRRPEEPEPPGPARPPLARCGPLALMLAGALAIPAAILSPGWPVTLAALAVVLVGALVGLWGPGAGRRWATLARLLLPGAVGALSVGWSTWFLGSRDLEEAATAAARVALIVAPSALVVPLVDPDELGDHLGQRLRLPARPVVALAAALQRLQLLESTWRDMGDVRRVRGLGVTWRRPASVLRHAWALTVGVLLRSLLAAAELAVAMDARGFATGHRRTWYAPAPWRTADSVLTLVALLPLVVVLVALLR</sequence>
<dbReference type="PROSITE" id="PS50893">
    <property type="entry name" value="ABC_TRANSPORTER_2"/>
    <property type="match status" value="2"/>
</dbReference>
<dbReference type="SMART" id="SM00382">
    <property type="entry name" value="AAA"/>
    <property type="match status" value="2"/>
</dbReference>
<comment type="similarity">
    <text evidence="2">Belongs to the ABC transporter superfamily.</text>
</comment>
<evidence type="ECO:0000256" key="2">
    <source>
        <dbReference type="ARBA" id="ARBA00005417"/>
    </source>
</evidence>
<comment type="caution">
    <text evidence="11">The sequence shown here is derived from an EMBL/GenBank/DDBJ whole genome shotgun (WGS) entry which is preliminary data.</text>
</comment>
<keyword evidence="11" id="KW-0378">Hydrolase</keyword>
<dbReference type="InterPro" id="IPR003339">
    <property type="entry name" value="ABC/ECF_trnsptr_transmembrane"/>
</dbReference>